<accession>D4RZC5</accession>
<proteinExistence type="predicted"/>
<dbReference type="STRING" id="45851.BHV86_04725"/>
<sequence length="154" mass="18457">MKFEYGRLSEKRNEEIENMQIIDPFGGLWVPRLSFKGIRVVKSEDEYYVFSHLIGGPNFYDAHPDEAYYLFVCKDKYYFITLGDGDYTREIVNKWKPRIENITIRIKKNNKLSKEDVCALIQSFKIEEKSGYHEDDDFISFKIYYNNILMLKEF</sequence>
<name>D4RZC5_9FIRM</name>
<dbReference type="RefSeq" id="WP_005602589.1">
    <property type="nucleotide sequence ID" value="NZ_GG663523.1"/>
</dbReference>
<keyword evidence="2" id="KW-1185">Reference proteome</keyword>
<comment type="caution">
    <text evidence="1">The sequence shown here is derived from an EMBL/GenBank/DDBJ whole genome shotgun (WGS) entry which is preliminary data.</text>
</comment>
<protein>
    <submittedName>
        <fullName evidence="1">Uncharacterized protein</fullName>
    </submittedName>
</protein>
<gene>
    <name evidence="1" type="ORF">BUTYVIB_01191</name>
</gene>
<dbReference type="EMBL" id="ABWN01000027">
    <property type="protein sequence ID" value="EFF68669.1"/>
    <property type="molecule type" value="Genomic_DNA"/>
</dbReference>
<dbReference type="AlphaFoldDB" id="D4RZC5"/>
<organism evidence="1 2">
    <name type="scientific">Eshraghiella crossota DSM 2876</name>
    <dbReference type="NCBI Taxonomy" id="511680"/>
    <lineage>
        <taxon>Bacteria</taxon>
        <taxon>Bacillati</taxon>
        <taxon>Bacillota</taxon>
        <taxon>Clostridia</taxon>
        <taxon>Lachnospirales</taxon>
        <taxon>Lachnospiraceae</taxon>
        <taxon>Eshraghiella</taxon>
    </lineage>
</organism>
<evidence type="ECO:0000313" key="2">
    <source>
        <dbReference type="Proteomes" id="UP000006238"/>
    </source>
</evidence>
<dbReference type="GeneID" id="98919122"/>
<reference evidence="1 2" key="1">
    <citation type="submission" date="2010-02" db="EMBL/GenBank/DDBJ databases">
        <authorList>
            <person name="Weinstock G."/>
            <person name="Sodergren E."/>
            <person name="Clifton S."/>
            <person name="Fulton L."/>
            <person name="Fulton B."/>
            <person name="Courtney L."/>
            <person name="Fronick C."/>
            <person name="Harrison M."/>
            <person name="Strong C."/>
            <person name="Farmer C."/>
            <person name="Delahaunty K."/>
            <person name="Markovic C."/>
            <person name="Hall O."/>
            <person name="Minx P."/>
            <person name="Tomlinson C."/>
            <person name="Mitreva M."/>
            <person name="Nelson J."/>
            <person name="Hou S."/>
            <person name="Wollam A."/>
            <person name="Pepin K.H."/>
            <person name="Johnson M."/>
            <person name="Bhonagiri V."/>
            <person name="Zhang X."/>
            <person name="Suruliraj S."/>
            <person name="Warren W."/>
            <person name="Chinwalla A."/>
            <person name="Mardis E.R."/>
            <person name="Wilson R.K."/>
        </authorList>
    </citation>
    <scope>NUCLEOTIDE SEQUENCE [LARGE SCALE GENOMIC DNA]</scope>
    <source>
        <strain evidence="1 2">DSM 2876</strain>
    </source>
</reference>
<dbReference type="HOGENOM" id="CLU_1692219_0_0_9"/>
<dbReference type="Proteomes" id="UP000006238">
    <property type="component" value="Unassembled WGS sequence"/>
</dbReference>
<evidence type="ECO:0000313" key="1">
    <source>
        <dbReference type="EMBL" id="EFF68669.1"/>
    </source>
</evidence>